<keyword evidence="1" id="KW-0472">Membrane</keyword>
<name>A0A9J6G6Q4_HAELO</name>
<dbReference type="OrthoDB" id="10329973at2759"/>
<protein>
    <recommendedName>
        <fullName evidence="4">Peptidase M13 N-terminal domain-containing protein</fullName>
    </recommendedName>
</protein>
<evidence type="ECO:0000313" key="3">
    <source>
        <dbReference type="Proteomes" id="UP000821853"/>
    </source>
</evidence>
<dbReference type="GO" id="GO:0004222">
    <property type="term" value="F:metalloendopeptidase activity"/>
    <property type="evidence" value="ECO:0007669"/>
    <property type="project" value="InterPro"/>
</dbReference>
<comment type="caution">
    <text evidence="2">The sequence shown here is derived from an EMBL/GenBank/DDBJ whole genome shotgun (WGS) entry which is preliminary data.</text>
</comment>
<accession>A0A9J6G6Q4</accession>
<dbReference type="InterPro" id="IPR000718">
    <property type="entry name" value="Peptidase_M13"/>
</dbReference>
<dbReference type="VEuPathDB" id="VectorBase:HLOH_053349"/>
<dbReference type="AlphaFoldDB" id="A0A9J6G6Q4"/>
<dbReference type="OMA" id="CERFVST"/>
<evidence type="ECO:0000313" key="2">
    <source>
        <dbReference type="EMBL" id="KAH9371122.1"/>
    </source>
</evidence>
<reference evidence="2 3" key="1">
    <citation type="journal article" date="2020" name="Cell">
        <title>Large-Scale Comparative Analyses of Tick Genomes Elucidate Their Genetic Diversity and Vector Capacities.</title>
        <authorList>
            <consortium name="Tick Genome and Microbiome Consortium (TIGMIC)"/>
            <person name="Jia N."/>
            <person name="Wang J."/>
            <person name="Shi W."/>
            <person name="Du L."/>
            <person name="Sun Y."/>
            <person name="Zhan W."/>
            <person name="Jiang J.F."/>
            <person name="Wang Q."/>
            <person name="Zhang B."/>
            <person name="Ji P."/>
            <person name="Bell-Sakyi L."/>
            <person name="Cui X.M."/>
            <person name="Yuan T.T."/>
            <person name="Jiang B.G."/>
            <person name="Yang W.F."/>
            <person name="Lam T.T."/>
            <person name="Chang Q.C."/>
            <person name="Ding S.J."/>
            <person name="Wang X.J."/>
            <person name="Zhu J.G."/>
            <person name="Ruan X.D."/>
            <person name="Zhao L."/>
            <person name="Wei J.T."/>
            <person name="Ye R.Z."/>
            <person name="Que T.C."/>
            <person name="Du C.H."/>
            <person name="Zhou Y.H."/>
            <person name="Cheng J.X."/>
            <person name="Dai P.F."/>
            <person name="Guo W.B."/>
            <person name="Han X.H."/>
            <person name="Huang E.J."/>
            <person name="Li L.F."/>
            <person name="Wei W."/>
            <person name="Gao Y.C."/>
            <person name="Liu J.Z."/>
            <person name="Shao H.Z."/>
            <person name="Wang X."/>
            <person name="Wang C.C."/>
            <person name="Yang T.C."/>
            <person name="Huo Q.B."/>
            <person name="Li W."/>
            <person name="Chen H.Y."/>
            <person name="Chen S.E."/>
            <person name="Zhou L.G."/>
            <person name="Ni X.B."/>
            <person name="Tian J.H."/>
            <person name="Sheng Y."/>
            <person name="Liu T."/>
            <person name="Pan Y.S."/>
            <person name="Xia L.Y."/>
            <person name="Li J."/>
            <person name="Zhao F."/>
            <person name="Cao W.C."/>
        </authorList>
    </citation>
    <scope>NUCLEOTIDE SEQUENCE [LARGE SCALE GENOMIC DNA]</scope>
    <source>
        <strain evidence="2">HaeL-2018</strain>
    </source>
</reference>
<keyword evidence="3" id="KW-1185">Reference proteome</keyword>
<dbReference type="GO" id="GO:0006508">
    <property type="term" value="P:proteolysis"/>
    <property type="evidence" value="ECO:0007669"/>
    <property type="project" value="InterPro"/>
</dbReference>
<dbReference type="Gene3D" id="3.40.390.10">
    <property type="entry name" value="Collagenase (Catalytic Domain)"/>
    <property type="match status" value="1"/>
</dbReference>
<dbReference type="InterPro" id="IPR042089">
    <property type="entry name" value="Peptidase_M13_dom_2"/>
</dbReference>
<gene>
    <name evidence="2" type="ORF">HPB48_004489</name>
</gene>
<dbReference type="Proteomes" id="UP000821853">
    <property type="component" value="Chromosome 3"/>
</dbReference>
<feature type="transmembrane region" description="Helical" evidence="1">
    <location>
        <begin position="28"/>
        <end position="51"/>
    </location>
</feature>
<sequence length="574" mass="63947">MAARVGGTTFQEITRSITSFVEHNHHAVVLFAAAFFTMIILSGGFLLFFVLRKSPVPILTDCSTLNCSRAVRDLELTLTASADPCRDFYGHVCSRRRARGVDGSFLESAGRDLLLELNARLISVPEDQRDSYRRLFGVAQFYQLCHRFLRAPHLRLRDMLPHLKSRYQDLLALSSFAHILERVVMLSLVQGIRTLLDVRLVRVMRTSPRVRIGLGLSLARKCSVLSARDLMAYLKVLLVEADVKLPDGLDASHIVETDIAVEEFLARTGKEQSYNISALGSLTPKVSTPWWLKTLNALLPTSSRITEASRVFVDKADAIKALLGFFDGLPRGNATVYLYAQVLMEGLCFDYIRGQGVSNPERTVKPCLRASWKAVIGAKALVYDLVRVDAGVVATVLEHVRSLVLLDAERSSWMGEAMKRHSRVVLSGVVLRSPEFATLPKALSKSEGHTATNISTSTPLGSFPARFMWMQEERQRFLLVNPPMSDEDEEKSDQFFFETRVTYDVPSSLNVPAAAQRAPVVYPSDVPYEFSLGTLGTLIARELLRAAVPSNFPELWTSVQQVRCPCGALLCRPR</sequence>
<evidence type="ECO:0000256" key="1">
    <source>
        <dbReference type="SAM" id="Phobius"/>
    </source>
</evidence>
<dbReference type="EMBL" id="JABSTR010000005">
    <property type="protein sequence ID" value="KAH9371122.1"/>
    <property type="molecule type" value="Genomic_DNA"/>
</dbReference>
<evidence type="ECO:0008006" key="4">
    <source>
        <dbReference type="Google" id="ProtNLM"/>
    </source>
</evidence>
<organism evidence="2 3">
    <name type="scientific">Haemaphysalis longicornis</name>
    <name type="common">Bush tick</name>
    <dbReference type="NCBI Taxonomy" id="44386"/>
    <lineage>
        <taxon>Eukaryota</taxon>
        <taxon>Metazoa</taxon>
        <taxon>Ecdysozoa</taxon>
        <taxon>Arthropoda</taxon>
        <taxon>Chelicerata</taxon>
        <taxon>Arachnida</taxon>
        <taxon>Acari</taxon>
        <taxon>Parasitiformes</taxon>
        <taxon>Ixodida</taxon>
        <taxon>Ixodoidea</taxon>
        <taxon>Ixodidae</taxon>
        <taxon>Haemaphysalinae</taxon>
        <taxon>Haemaphysalis</taxon>
    </lineage>
</organism>
<dbReference type="SUPFAM" id="SSF55486">
    <property type="entry name" value="Metalloproteases ('zincins'), catalytic domain"/>
    <property type="match status" value="1"/>
</dbReference>
<keyword evidence="1" id="KW-1133">Transmembrane helix</keyword>
<dbReference type="PROSITE" id="PS51885">
    <property type="entry name" value="NEPRILYSIN"/>
    <property type="match status" value="1"/>
</dbReference>
<proteinExistence type="predicted"/>
<dbReference type="InterPro" id="IPR024079">
    <property type="entry name" value="MetalloPept_cat_dom_sf"/>
</dbReference>
<dbReference type="Gene3D" id="1.10.1380.10">
    <property type="entry name" value="Neutral endopeptidase , domain2"/>
    <property type="match status" value="1"/>
</dbReference>
<keyword evidence="1" id="KW-0812">Transmembrane</keyword>